<feature type="non-terminal residue" evidence="5">
    <location>
        <position position="1135"/>
    </location>
</feature>
<evidence type="ECO:0000256" key="3">
    <source>
        <dbReference type="ARBA" id="ARBA00022801"/>
    </source>
</evidence>
<evidence type="ECO:0008006" key="7">
    <source>
        <dbReference type="Google" id="ProtNLM"/>
    </source>
</evidence>
<dbReference type="InterPro" id="IPR036691">
    <property type="entry name" value="Endo/exonu/phosph_ase_sf"/>
</dbReference>
<accession>A0ABX1WTL7</accession>
<feature type="compositionally biased region" description="Gly residues" evidence="4">
    <location>
        <begin position="91"/>
        <end position="101"/>
    </location>
</feature>
<protein>
    <recommendedName>
        <fullName evidence="7">Endonuclease I</fullName>
    </recommendedName>
</protein>
<comment type="similarity">
    <text evidence="1">Belongs to the EndA/NucM nuclease family.</text>
</comment>
<evidence type="ECO:0000256" key="4">
    <source>
        <dbReference type="SAM" id="MobiDB-lite"/>
    </source>
</evidence>
<evidence type="ECO:0000256" key="1">
    <source>
        <dbReference type="ARBA" id="ARBA00006429"/>
    </source>
</evidence>
<dbReference type="PANTHER" id="PTHR33607">
    <property type="entry name" value="ENDONUCLEASE-1"/>
    <property type="match status" value="1"/>
</dbReference>
<dbReference type="Pfam" id="PF04231">
    <property type="entry name" value="Endonuclease_1"/>
    <property type="match status" value="2"/>
</dbReference>
<dbReference type="Gene3D" id="3.60.10.10">
    <property type="entry name" value="Endonuclease/exonuclease/phosphatase"/>
    <property type="match status" value="1"/>
</dbReference>
<evidence type="ECO:0000256" key="2">
    <source>
        <dbReference type="ARBA" id="ARBA00022722"/>
    </source>
</evidence>
<dbReference type="SUPFAM" id="SSF54060">
    <property type="entry name" value="His-Me finger endonucleases"/>
    <property type="match status" value="1"/>
</dbReference>
<evidence type="ECO:0000313" key="6">
    <source>
        <dbReference type="Proteomes" id="UP000732105"/>
    </source>
</evidence>
<proteinExistence type="inferred from homology"/>
<organism evidence="5 6">
    <name type="scientific">Marinifilum caeruleilacunae</name>
    <dbReference type="NCBI Taxonomy" id="2499076"/>
    <lineage>
        <taxon>Bacteria</taxon>
        <taxon>Pseudomonadati</taxon>
        <taxon>Bacteroidota</taxon>
        <taxon>Bacteroidia</taxon>
        <taxon>Marinilabiliales</taxon>
        <taxon>Marinifilaceae</taxon>
    </lineage>
</organism>
<feature type="region of interest" description="Disordered" evidence="4">
    <location>
        <begin position="86"/>
        <end position="135"/>
    </location>
</feature>
<comment type="caution">
    <text evidence="5">The sequence shown here is derived from an EMBL/GenBank/DDBJ whole genome shotgun (WGS) entry which is preliminary data.</text>
</comment>
<dbReference type="InterPro" id="IPR044925">
    <property type="entry name" value="His-Me_finger_sf"/>
</dbReference>
<dbReference type="NCBIfam" id="NF038128">
    <property type="entry name" value="choice_anch_J"/>
    <property type="match status" value="1"/>
</dbReference>
<name>A0ABX1WTL7_9BACT</name>
<reference evidence="5 6" key="1">
    <citation type="submission" date="2018-12" db="EMBL/GenBank/DDBJ databases">
        <title>Marinifilum JC070 sp. nov., a marine bacterium isolated from Yongle Blue Hole in the South China Sea.</title>
        <authorList>
            <person name="Fu T."/>
        </authorList>
    </citation>
    <scope>NUCLEOTIDE SEQUENCE [LARGE SCALE GENOMIC DNA]</scope>
    <source>
        <strain evidence="5 6">JC070</strain>
    </source>
</reference>
<sequence length="1135" mass="123181">MNSVKVPVDYYGEAVGLTGSVLRAKIHDIIEAGSLQLSYSSVWDMCEDGDENPKNASQVWQMYIEEGIAKSAHVSGSTGWNREHTWAKSHGGFGTANGPGTDGHHLRATDAQENSNRGSRDFGNDSPGYTPPKSARGDVARMIFYMATRWEMTVDDQCKSSESAARHGKLSHLLEWHEEDPVDPYEVRRNNVIFGYQKNRNPFVDHPELVQYIFGEAKNIAWDGGQGTTPSKLRVTGGLTDFGMVKYGNESAVQSFTLSASELSENVSITAPQHFQISSDGSTFTSNLSLTITDGSLAETTISVKFVPESELGAEVRANIEITSGEESKSVSVVGTEGDPALVPVAFLNEDFESDTHSNWILKTEVGDRSWEITEYSSNKYMQMSAYQASGDIVSWLITPEIDLENYNNEKLNFKTKNGYYKGTTLEVLISTDFDGSDVTSATWNTLPANIDERNNSSYGPDFVASGEVDLSAYEGGIYIAFKYSGNGSNLTTTYQVDDVVIEGTRVPITGTLSHNQTAALQFPYTEVGESSTAQTYELSFETLEGDITVQASKNYQLSLNGTDWNSELTIAKTETSPMTIQVRLTPELAVVNGSTGEILHKAKGAENLTLSLNSSASPDIADASTLGMDKTLDVVAWNIEWFGVPSKSKSASSFTEQLNAVSQEIINLNADIYALQELVVDNVNGDFMTPLVDKLNELAGDQIYEGIVGPRYSHDDSEPTTEYPAQRVCYIFNKTSVSNLNDFSMFSDLYQGGSTTSIDGYTGNASKFWASGRMPYLFEAEVVIDGKKDVVKLINIHAKCCQDSHSRKLADATFLMNELNTNYTTDNLIVLGDYNDYLEGSMTSGKSSPYSSWFETEDYFDHVVTSSTNIDHIAISNELYDEYQLLTNNTSQTNVSISDHHPIMLRLKLNTEENAKKTQSITFTEISDKTYGDAAFNLEASASSELAVSFELVSGPATLSGNELTITGTGEVSVKAIQLGDDEYEAAEEVVRTFTVNKAAQAITFAEITDKTYGDAAFELTASASSELAVSFELVSGPATLTGNELTITGAGSVSVKAIQLGDDNYAAAEEVVRTFTVNKAAQAITFAEIADKTYGDAAFSLEASASSELAVSFELVSGPATLVGNEITIIGAG</sequence>
<dbReference type="SUPFAM" id="SSF56219">
    <property type="entry name" value="DNase I-like"/>
    <property type="match status" value="1"/>
</dbReference>
<keyword evidence="3" id="KW-0378">Hydrolase</keyword>
<keyword evidence="2" id="KW-0540">Nuclease</keyword>
<dbReference type="PANTHER" id="PTHR33607:SF2">
    <property type="entry name" value="ENDONUCLEASE-1"/>
    <property type="match status" value="1"/>
</dbReference>
<gene>
    <name evidence="5" type="ORF">ELS83_05915</name>
</gene>
<dbReference type="Gene3D" id="2.60.120.200">
    <property type="match status" value="1"/>
</dbReference>
<keyword evidence="6" id="KW-1185">Reference proteome</keyword>
<evidence type="ECO:0000313" key="5">
    <source>
        <dbReference type="EMBL" id="NOU59346.1"/>
    </source>
</evidence>
<dbReference type="Proteomes" id="UP000732105">
    <property type="component" value="Unassembled WGS sequence"/>
</dbReference>
<dbReference type="InterPro" id="IPR007346">
    <property type="entry name" value="Endonuclease-I"/>
</dbReference>
<dbReference type="EMBL" id="RZNH01000006">
    <property type="protein sequence ID" value="NOU59346.1"/>
    <property type="molecule type" value="Genomic_DNA"/>
</dbReference>